<evidence type="ECO:0000256" key="1">
    <source>
        <dbReference type="ARBA" id="ARBA00023002"/>
    </source>
</evidence>
<gene>
    <name evidence="3" type="ORF">J3U87_07280</name>
</gene>
<dbReference type="Gene3D" id="3.20.20.100">
    <property type="entry name" value="NADP-dependent oxidoreductase domain"/>
    <property type="match status" value="1"/>
</dbReference>
<keyword evidence="1" id="KW-0560">Oxidoreductase</keyword>
<proteinExistence type="predicted"/>
<dbReference type="InterPro" id="IPR036812">
    <property type="entry name" value="NAD(P)_OxRdtase_dom_sf"/>
</dbReference>
<dbReference type="EMBL" id="CP071793">
    <property type="protein sequence ID" value="QTD52260.1"/>
    <property type="molecule type" value="Genomic_DNA"/>
</dbReference>
<dbReference type="InterPro" id="IPR023210">
    <property type="entry name" value="NADP_OxRdtase_dom"/>
</dbReference>
<protein>
    <submittedName>
        <fullName evidence="3">Aldo/keto reductase</fullName>
    </submittedName>
</protein>
<dbReference type="KEGG" id="scor:J3U87_07280"/>
<dbReference type="Proteomes" id="UP000663929">
    <property type="component" value="Chromosome"/>
</dbReference>
<evidence type="ECO:0000313" key="4">
    <source>
        <dbReference type="Proteomes" id="UP000663929"/>
    </source>
</evidence>
<evidence type="ECO:0000259" key="2">
    <source>
        <dbReference type="Pfam" id="PF00248"/>
    </source>
</evidence>
<dbReference type="AlphaFoldDB" id="A0A8A4TRT4"/>
<sequence>MASSKEAQIVEVPRLGLGHSDLEISRIGLGCMGMSEFYGTADETESIKTLHGALDLGINFFDTADMYGPHKNEELLGKAFGDRWDRLVLATKFAILRDDQGGFAGLDGRPEYVRSACDASLKRLGVDTIDLYYMHRRDPNVPIEDTVGAMKGLVTAGKVRYLGLSEVTAEELRTAHAIHPISALQSEYSLWSREPEAEIFEVCGELGITFVSYSPLGRGFLTGKIPSRDSLSPGDWRLQNPRFTDEAIAKNRVFVSLLEEIAAQKGATAAQVALNWVLGQNEELVTIPGTTKVSRLKENLAATQFQLSDDEEARIRAALPEETAGARY</sequence>
<reference evidence="3" key="1">
    <citation type="submission" date="2021-03" db="EMBL/GenBank/DDBJ databases">
        <title>Acanthopleuribacteraceae sp. M133.</title>
        <authorList>
            <person name="Wang G."/>
        </authorList>
    </citation>
    <scope>NUCLEOTIDE SEQUENCE</scope>
    <source>
        <strain evidence="3">M133</strain>
    </source>
</reference>
<dbReference type="PANTHER" id="PTHR43625:SF40">
    <property type="entry name" value="ALDO-KETO REDUCTASE YAKC [NADP(+)]"/>
    <property type="match status" value="1"/>
</dbReference>
<keyword evidence="4" id="KW-1185">Reference proteome</keyword>
<organism evidence="3 4">
    <name type="scientific">Sulfidibacter corallicola</name>
    <dbReference type="NCBI Taxonomy" id="2818388"/>
    <lineage>
        <taxon>Bacteria</taxon>
        <taxon>Pseudomonadati</taxon>
        <taxon>Acidobacteriota</taxon>
        <taxon>Holophagae</taxon>
        <taxon>Acanthopleuribacterales</taxon>
        <taxon>Acanthopleuribacteraceae</taxon>
        <taxon>Sulfidibacter</taxon>
    </lineage>
</organism>
<dbReference type="InterPro" id="IPR050791">
    <property type="entry name" value="Aldo-Keto_reductase"/>
</dbReference>
<dbReference type="GO" id="GO:0005737">
    <property type="term" value="C:cytoplasm"/>
    <property type="evidence" value="ECO:0007669"/>
    <property type="project" value="TreeGrafter"/>
</dbReference>
<dbReference type="SUPFAM" id="SSF51430">
    <property type="entry name" value="NAD(P)-linked oxidoreductase"/>
    <property type="match status" value="1"/>
</dbReference>
<dbReference type="CDD" id="cd19076">
    <property type="entry name" value="AKR_AKR13A_13D"/>
    <property type="match status" value="1"/>
</dbReference>
<dbReference type="InterPro" id="IPR020471">
    <property type="entry name" value="AKR"/>
</dbReference>
<dbReference type="RefSeq" id="WP_237382369.1">
    <property type="nucleotide sequence ID" value="NZ_CP071793.1"/>
</dbReference>
<evidence type="ECO:0000313" key="3">
    <source>
        <dbReference type="EMBL" id="QTD52260.1"/>
    </source>
</evidence>
<accession>A0A8A4TRT4</accession>
<dbReference type="PRINTS" id="PR00069">
    <property type="entry name" value="ALDKETRDTASE"/>
</dbReference>
<feature type="domain" description="NADP-dependent oxidoreductase" evidence="2">
    <location>
        <begin position="26"/>
        <end position="318"/>
    </location>
</feature>
<name>A0A8A4TRT4_SULCO</name>
<dbReference type="Pfam" id="PF00248">
    <property type="entry name" value="Aldo_ket_red"/>
    <property type="match status" value="1"/>
</dbReference>
<dbReference type="GO" id="GO:0016491">
    <property type="term" value="F:oxidoreductase activity"/>
    <property type="evidence" value="ECO:0007669"/>
    <property type="project" value="UniProtKB-KW"/>
</dbReference>
<dbReference type="PANTHER" id="PTHR43625">
    <property type="entry name" value="AFLATOXIN B1 ALDEHYDE REDUCTASE"/>
    <property type="match status" value="1"/>
</dbReference>